<dbReference type="CDD" id="cd09272">
    <property type="entry name" value="RNase_HI_RT_Ty1"/>
    <property type="match status" value="1"/>
</dbReference>
<dbReference type="STRING" id="4097.A0A1S3ZVZ7"/>
<dbReference type="PANTHER" id="PTHR11439:SF445">
    <property type="entry name" value="GAG-PRE-INTEGRASE DOMAIN-CONTAINING PROTEIN"/>
    <property type="match status" value="1"/>
</dbReference>
<dbReference type="InterPro" id="IPR013103">
    <property type="entry name" value="RVT_2"/>
</dbReference>
<protein>
    <submittedName>
        <fullName evidence="2">Uncharacterized mitochondrial protein AtMg00810-like</fullName>
    </submittedName>
</protein>
<dbReference type="RefSeq" id="XP_016468537.1">
    <property type="nucleotide sequence ID" value="XM_016613051.1"/>
</dbReference>
<dbReference type="PANTHER" id="PTHR11439">
    <property type="entry name" value="GAG-POL-RELATED RETROTRANSPOSON"/>
    <property type="match status" value="1"/>
</dbReference>
<dbReference type="SUPFAM" id="SSF56672">
    <property type="entry name" value="DNA/RNA polymerases"/>
    <property type="match status" value="1"/>
</dbReference>
<dbReference type="KEGG" id="nta:107791057"/>
<dbReference type="PaxDb" id="4097-A0A1S3ZVZ7"/>
<name>A0A1S3ZVZ7_TOBAC</name>
<dbReference type="Pfam" id="PF07727">
    <property type="entry name" value="RVT_2"/>
    <property type="match status" value="1"/>
</dbReference>
<proteinExistence type="predicted"/>
<dbReference type="OrthoDB" id="414945at2759"/>
<feature type="domain" description="Reverse transcriptase Ty1/copia-type" evidence="1">
    <location>
        <begin position="47"/>
        <end position="131"/>
    </location>
</feature>
<evidence type="ECO:0000259" key="1">
    <source>
        <dbReference type="Pfam" id="PF07727"/>
    </source>
</evidence>
<sequence>MVTVRTLIALAASRGWNLYQIDVYNIFLQGDLYEEVYMELPQGFRKGDSFVTVLIYVDDLLITGNDESLIKETKNVLHHKFKVKDLRELRYFLGIEIMRSRKRIVLNQRKYALQLVSDMGLGGTKPAATPVDLNQRFTSQEYDQHTGARGDESLPDASAYQRIIGRLLYLTITRPDISYVVQTLSQFIQAPKRSHWDVAVRVVKCIKKDPGIGILMSSLQSDTLTCYCDADWEACPNTRRLVTGFLVKFGEFLISWKSKKQQTISRSSAEAKYRSLATATT</sequence>
<dbReference type="AlphaFoldDB" id="A0A1S3ZVZ7"/>
<gene>
    <name evidence="2" type="primary">LOC107791057</name>
</gene>
<accession>A0A1S3ZVZ7</accession>
<evidence type="ECO:0000313" key="2">
    <source>
        <dbReference type="RefSeq" id="XP_016468537.1"/>
    </source>
</evidence>
<reference evidence="2" key="1">
    <citation type="submission" date="2025-08" db="UniProtKB">
        <authorList>
            <consortium name="RefSeq"/>
        </authorList>
    </citation>
    <scope>IDENTIFICATION</scope>
</reference>
<dbReference type="InterPro" id="IPR043502">
    <property type="entry name" value="DNA/RNA_pol_sf"/>
</dbReference>
<organism evidence="2">
    <name type="scientific">Nicotiana tabacum</name>
    <name type="common">Common tobacco</name>
    <dbReference type="NCBI Taxonomy" id="4097"/>
    <lineage>
        <taxon>Eukaryota</taxon>
        <taxon>Viridiplantae</taxon>
        <taxon>Streptophyta</taxon>
        <taxon>Embryophyta</taxon>
        <taxon>Tracheophyta</taxon>
        <taxon>Spermatophyta</taxon>
        <taxon>Magnoliopsida</taxon>
        <taxon>eudicotyledons</taxon>
        <taxon>Gunneridae</taxon>
        <taxon>Pentapetalae</taxon>
        <taxon>asterids</taxon>
        <taxon>lamiids</taxon>
        <taxon>Solanales</taxon>
        <taxon>Solanaceae</taxon>
        <taxon>Nicotianoideae</taxon>
        <taxon>Nicotianeae</taxon>
        <taxon>Nicotiana</taxon>
    </lineage>
</organism>